<dbReference type="Pfam" id="PF13561">
    <property type="entry name" value="adh_short_C2"/>
    <property type="match status" value="1"/>
</dbReference>
<evidence type="ECO:0000256" key="2">
    <source>
        <dbReference type="ARBA" id="ARBA00023002"/>
    </source>
</evidence>
<evidence type="ECO:0000313" key="6">
    <source>
        <dbReference type="Proteomes" id="UP000556436"/>
    </source>
</evidence>
<evidence type="ECO:0000256" key="1">
    <source>
        <dbReference type="ARBA" id="ARBA00006484"/>
    </source>
</evidence>
<evidence type="ECO:0000256" key="3">
    <source>
        <dbReference type="ARBA" id="ARBA00023027"/>
    </source>
</evidence>
<protein>
    <submittedName>
        <fullName evidence="5">NAD(P)-dependent dehydrogenase (Short-subunit alcohol dehydrogenase family)</fullName>
    </submittedName>
</protein>
<dbReference type="Proteomes" id="UP000556436">
    <property type="component" value="Unassembled WGS sequence"/>
</dbReference>
<dbReference type="SUPFAM" id="SSF51735">
    <property type="entry name" value="NAD(P)-binding Rossmann-fold domains"/>
    <property type="match status" value="1"/>
</dbReference>
<dbReference type="Gene3D" id="3.40.50.720">
    <property type="entry name" value="NAD(P)-binding Rossmann-like Domain"/>
    <property type="match status" value="1"/>
</dbReference>
<dbReference type="NCBIfam" id="NF005559">
    <property type="entry name" value="PRK07231.1"/>
    <property type="match status" value="1"/>
</dbReference>
<dbReference type="AlphaFoldDB" id="A0A7W7LDI8"/>
<keyword evidence="2" id="KW-0560">Oxidoreductase</keyword>
<dbReference type="PROSITE" id="PS00061">
    <property type="entry name" value="ADH_SHORT"/>
    <property type="match status" value="1"/>
</dbReference>
<dbReference type="PANTHER" id="PTHR24321">
    <property type="entry name" value="DEHYDROGENASES, SHORT CHAIN"/>
    <property type="match status" value="1"/>
</dbReference>
<comment type="similarity">
    <text evidence="1">Belongs to the short-chain dehydrogenases/reductases (SDR) family.</text>
</comment>
<dbReference type="PRINTS" id="PR00080">
    <property type="entry name" value="SDRFAMILY"/>
</dbReference>
<accession>A0A7W7LDI8</accession>
<feature type="domain" description="Ketoreductase" evidence="4">
    <location>
        <begin position="23"/>
        <end position="206"/>
    </location>
</feature>
<keyword evidence="3" id="KW-0520">NAD</keyword>
<reference evidence="5 6" key="1">
    <citation type="submission" date="2020-08" db="EMBL/GenBank/DDBJ databases">
        <title>Genomic Encyclopedia of Type Strains, Phase III (KMG-III): the genomes of soil and plant-associated and newly described type strains.</title>
        <authorList>
            <person name="Whitman W."/>
        </authorList>
    </citation>
    <scope>NUCLEOTIDE SEQUENCE [LARGE SCALE GENOMIC DNA]</scope>
    <source>
        <strain evidence="5 6">CECT 3265</strain>
    </source>
</reference>
<comment type="caution">
    <text evidence="5">The sequence shown here is derived from an EMBL/GenBank/DDBJ whole genome shotgun (WGS) entry which is preliminary data.</text>
</comment>
<dbReference type="SMART" id="SM00822">
    <property type="entry name" value="PKS_KR"/>
    <property type="match status" value="1"/>
</dbReference>
<evidence type="ECO:0000313" key="5">
    <source>
        <dbReference type="EMBL" id="MBB4887626.1"/>
    </source>
</evidence>
<name>A0A7W7LDI8_STRNE</name>
<dbReference type="InterPro" id="IPR036291">
    <property type="entry name" value="NAD(P)-bd_dom_sf"/>
</dbReference>
<dbReference type="CDD" id="cd05233">
    <property type="entry name" value="SDR_c"/>
    <property type="match status" value="1"/>
</dbReference>
<dbReference type="PANTHER" id="PTHR24321:SF8">
    <property type="entry name" value="ESTRADIOL 17-BETA-DEHYDROGENASE 8-RELATED"/>
    <property type="match status" value="1"/>
</dbReference>
<dbReference type="EMBL" id="JACHJG010000007">
    <property type="protein sequence ID" value="MBB4887626.1"/>
    <property type="molecule type" value="Genomic_DNA"/>
</dbReference>
<evidence type="ECO:0000259" key="4">
    <source>
        <dbReference type="SMART" id="SM00822"/>
    </source>
</evidence>
<proteinExistence type="inferred from homology"/>
<sequence>MTGDHRTDATAATDGGHGLLRGKIALITGASSGIGAAAARVFAREGATVVLTARREERLRDLAAELREQGAEAAHVAADVTRREETSRAVAFTVERYGRLDVAFNNAGYGEGRTPLHLMDDDVYDRIMDINVRGVWNFLRDEIAVMLDGGTKGAIVNTSSVGGLLATPVAAPYVASKHAVIGLTKAAAAEYAASGIRVNAVAPGTTRSEVVEDWFAKNPGMEEALHAATPQPRTAAPEEIAEAAAWLLSDRASFVTGATMPVDGGFTMV</sequence>
<dbReference type="RefSeq" id="WP_184734625.1">
    <property type="nucleotide sequence ID" value="NZ_BMRW01000009.1"/>
</dbReference>
<dbReference type="InterPro" id="IPR002347">
    <property type="entry name" value="SDR_fam"/>
</dbReference>
<dbReference type="GO" id="GO:0016491">
    <property type="term" value="F:oxidoreductase activity"/>
    <property type="evidence" value="ECO:0007669"/>
    <property type="project" value="UniProtKB-KW"/>
</dbReference>
<dbReference type="FunFam" id="3.40.50.720:FF:000084">
    <property type="entry name" value="Short-chain dehydrogenase reductase"/>
    <property type="match status" value="1"/>
</dbReference>
<dbReference type="InterPro" id="IPR057326">
    <property type="entry name" value="KR_dom"/>
</dbReference>
<keyword evidence="6" id="KW-1185">Reference proteome</keyword>
<gene>
    <name evidence="5" type="ORF">FHS38_003680</name>
</gene>
<organism evidence="5 6">
    <name type="scientific">Streptomyces netropsis</name>
    <name type="common">Streptoverticillium netropsis</name>
    <dbReference type="NCBI Taxonomy" id="55404"/>
    <lineage>
        <taxon>Bacteria</taxon>
        <taxon>Bacillati</taxon>
        <taxon>Actinomycetota</taxon>
        <taxon>Actinomycetes</taxon>
        <taxon>Kitasatosporales</taxon>
        <taxon>Streptomycetaceae</taxon>
        <taxon>Streptomyces</taxon>
    </lineage>
</organism>
<dbReference type="PRINTS" id="PR00081">
    <property type="entry name" value="GDHRDH"/>
</dbReference>
<dbReference type="InterPro" id="IPR020904">
    <property type="entry name" value="Sc_DH/Rdtase_CS"/>
</dbReference>